<dbReference type="OrthoDB" id="7485989at2759"/>
<protein>
    <submittedName>
        <fullName evidence="1">Uncharacterized protein</fullName>
    </submittedName>
</protein>
<evidence type="ECO:0000313" key="1">
    <source>
        <dbReference type="EMBL" id="CAH0725491.1"/>
    </source>
</evidence>
<dbReference type="AlphaFoldDB" id="A0A8J9YGR3"/>
<reference evidence="1" key="1">
    <citation type="submission" date="2021-12" db="EMBL/GenBank/DDBJ databases">
        <authorList>
            <person name="Martin H S."/>
        </authorList>
    </citation>
    <scope>NUCLEOTIDE SEQUENCE</scope>
</reference>
<dbReference type="EMBL" id="OV170225">
    <property type="protein sequence ID" value="CAH0725491.1"/>
    <property type="molecule type" value="Genomic_DNA"/>
</dbReference>
<proteinExistence type="predicted"/>
<sequence length="734" mass="80962">MKPHIRDVVNSRTLKGFIAKNFVCATTLHSAPGPQTSCVADVLDGCMGKIFGNSGQSAAPAEQHFQSSGCYRQSCCHGHIPSYGYNQNAFQGERSSSASSNMYRPCMGRCNPPKLYSDTYGYLNQNLMQPTIKEVYQDLKSITPANTVMNNPMASQMGFKAEFAGQGNYGGVGTPTPFHKTTSNETDNSAMSLNNINQMDQYGGMGPQIMNMLGGNIANPNSTGHKTGQLAKPMVIDAPQSHGKVGVTPFSTHLTNPYAVQANVTNQYTNQPNMQPNANSQNIMSGNQQLSPINANHSLYGQHSHSIAKFNDMFPGVMKNDLGFDPMAIAIQMNPANQKQSSMDSIHKIMSNNNDMNSNFDKNANTSHLETANMHNNLQQSQIQNIPPREVYREIIPMNKQGNFVNASQNQKILPNIQHSLQRNDVHRSSVGQSNQQVYSMLTGSPVANQQKPIQHQQPIVVDPTSGTVMKPPNLSTVYEENVPNDAQSMAQNLNRSPNSQQMIKEPIFPADTSKYAISKQKYQGYNTLGQPIEMLSADIYHTPLPSLPQTLSPQPEMKYRNDSAKYSNVKSTISKTSLLATKPMGKTPSKNQLQQIYNQYKGSQSYTQQNIKDQAIKGVSNSERRLRMPPVHTINHQQVPIERIGGDTAANNPIQDQRTNKIEQIIGEIGDVPGANMPFGEAVTQKVVPPDNRKCRNGLQDVVFTSYPTSAAWSFHGYNKPLPSAAYRYRNKI</sequence>
<organism evidence="1 2">
    <name type="scientific">Brenthis ino</name>
    <name type="common">lesser marbled fritillary</name>
    <dbReference type="NCBI Taxonomy" id="405034"/>
    <lineage>
        <taxon>Eukaryota</taxon>
        <taxon>Metazoa</taxon>
        <taxon>Ecdysozoa</taxon>
        <taxon>Arthropoda</taxon>
        <taxon>Hexapoda</taxon>
        <taxon>Insecta</taxon>
        <taxon>Pterygota</taxon>
        <taxon>Neoptera</taxon>
        <taxon>Endopterygota</taxon>
        <taxon>Lepidoptera</taxon>
        <taxon>Glossata</taxon>
        <taxon>Ditrysia</taxon>
        <taxon>Papilionoidea</taxon>
        <taxon>Nymphalidae</taxon>
        <taxon>Heliconiinae</taxon>
        <taxon>Argynnini</taxon>
        <taxon>Brenthis</taxon>
    </lineage>
</organism>
<evidence type="ECO:0000313" key="2">
    <source>
        <dbReference type="Proteomes" id="UP000838878"/>
    </source>
</evidence>
<accession>A0A8J9YGR3</accession>
<keyword evidence="2" id="KW-1185">Reference proteome</keyword>
<gene>
    <name evidence="1" type="ORF">BINO364_LOCUS11069</name>
</gene>
<feature type="non-terminal residue" evidence="1">
    <location>
        <position position="734"/>
    </location>
</feature>
<dbReference type="Proteomes" id="UP000838878">
    <property type="component" value="Chromosome 5"/>
</dbReference>
<name>A0A8J9YGR3_9NEOP</name>